<evidence type="ECO:0008006" key="3">
    <source>
        <dbReference type="Google" id="ProtNLM"/>
    </source>
</evidence>
<evidence type="ECO:0000313" key="2">
    <source>
        <dbReference type="Proteomes" id="UP000217784"/>
    </source>
</evidence>
<reference evidence="1 2" key="1">
    <citation type="journal article" date="2017" name="BMC Genomics">
        <title>Genomic analysis of methanogenic archaea reveals a shift towards energy conservation.</title>
        <authorList>
            <person name="Gilmore S.P."/>
            <person name="Henske J.K."/>
            <person name="Sexton J.A."/>
            <person name="Solomon K.V."/>
            <person name="Seppala S."/>
            <person name="Yoo J.I."/>
            <person name="Huyett L.M."/>
            <person name="Pressman A."/>
            <person name="Cogan J.Z."/>
            <person name="Kivenson V."/>
            <person name="Peng X."/>
            <person name="Tan Y."/>
            <person name="Valentine D.L."/>
            <person name="O'Malley M.A."/>
        </authorList>
    </citation>
    <scope>NUCLEOTIDE SEQUENCE [LARGE SCALE GENOMIC DNA]</scope>
    <source>
        <strain evidence="1 2">M.o.H.</strain>
    </source>
</reference>
<protein>
    <recommendedName>
        <fullName evidence="3">Myb-like domain-containing protein</fullName>
    </recommendedName>
</protein>
<accession>A0A2A2H8L9</accession>
<comment type="caution">
    <text evidence="1">The sequence shown here is derived from an EMBL/GenBank/DDBJ whole genome shotgun (WGS) entry which is preliminary data.</text>
</comment>
<keyword evidence="2" id="KW-1185">Reference proteome</keyword>
<dbReference type="RefSeq" id="WP_141705159.1">
    <property type="nucleotide sequence ID" value="NZ_LMVM01000002.1"/>
</dbReference>
<name>A0A2A2H8L9_METBR</name>
<evidence type="ECO:0000313" key="1">
    <source>
        <dbReference type="EMBL" id="PAV05728.1"/>
    </source>
</evidence>
<organism evidence="1 2">
    <name type="scientific">Methanobacterium bryantii</name>
    <dbReference type="NCBI Taxonomy" id="2161"/>
    <lineage>
        <taxon>Archaea</taxon>
        <taxon>Methanobacteriati</taxon>
        <taxon>Methanobacteriota</taxon>
        <taxon>Methanomada group</taxon>
        <taxon>Methanobacteria</taxon>
        <taxon>Methanobacteriales</taxon>
        <taxon>Methanobacteriaceae</taxon>
        <taxon>Methanobacterium</taxon>
    </lineage>
</organism>
<sequence length="84" mass="9624">MVKQKAWTPEEDAILIKYAKQGYLDNEISVKINEETDADSPVRSRNSVYSRRKVLGYDNNNLTGPNVFRLIRIRQDNLKGNVGV</sequence>
<dbReference type="Proteomes" id="UP000217784">
    <property type="component" value="Unassembled WGS sequence"/>
</dbReference>
<dbReference type="AlphaFoldDB" id="A0A2A2H8L9"/>
<proteinExistence type="predicted"/>
<gene>
    <name evidence="1" type="ORF">ASJ80_08325</name>
</gene>
<dbReference type="EMBL" id="LMVM01000002">
    <property type="protein sequence ID" value="PAV05728.1"/>
    <property type="molecule type" value="Genomic_DNA"/>
</dbReference>